<comment type="caution">
    <text evidence="1">The sequence shown here is derived from an EMBL/GenBank/DDBJ whole genome shotgun (WGS) entry which is preliminary data.</text>
</comment>
<dbReference type="AlphaFoldDB" id="A0AAW1NLN7"/>
<keyword evidence="2" id="KW-1185">Reference proteome</keyword>
<evidence type="ECO:0000313" key="1">
    <source>
        <dbReference type="EMBL" id="KAK9785592.1"/>
    </source>
</evidence>
<dbReference type="Proteomes" id="UP001465755">
    <property type="component" value="Unassembled WGS sequence"/>
</dbReference>
<name>A0AAW1NLN7_9CHLO</name>
<protein>
    <submittedName>
        <fullName evidence="1">Uncharacterized protein</fullName>
    </submittedName>
</protein>
<dbReference type="EMBL" id="JALJOQ010000299">
    <property type="protein sequence ID" value="KAK9785592.1"/>
    <property type="molecule type" value="Genomic_DNA"/>
</dbReference>
<reference evidence="1 2" key="1">
    <citation type="journal article" date="2024" name="Nat. Commun.">
        <title>Phylogenomics reveals the evolutionary origins of lichenization in chlorophyte algae.</title>
        <authorList>
            <person name="Puginier C."/>
            <person name="Libourel C."/>
            <person name="Otte J."/>
            <person name="Skaloud P."/>
            <person name="Haon M."/>
            <person name="Grisel S."/>
            <person name="Petersen M."/>
            <person name="Berrin J.G."/>
            <person name="Delaux P.M."/>
            <person name="Dal Grande F."/>
            <person name="Keller J."/>
        </authorList>
    </citation>
    <scope>NUCLEOTIDE SEQUENCE [LARGE SCALE GENOMIC DNA]</scope>
    <source>
        <strain evidence="1 2">SAG 2036</strain>
    </source>
</reference>
<gene>
    <name evidence="1" type="ORF">WJX73_005023</name>
</gene>
<proteinExistence type="predicted"/>
<accession>A0AAW1NLN7</accession>
<sequence length="95" mass="10091">MGATAFVEAAESASLKAQHSSRTALRPLQKEFRPFDDARGLHACILVGYLHLRHSACTSLASSHPHLLKRVVIVLGIAKISGLGPPGCGRQASLH</sequence>
<evidence type="ECO:0000313" key="2">
    <source>
        <dbReference type="Proteomes" id="UP001465755"/>
    </source>
</evidence>
<organism evidence="1 2">
    <name type="scientific">Symbiochloris irregularis</name>
    <dbReference type="NCBI Taxonomy" id="706552"/>
    <lineage>
        <taxon>Eukaryota</taxon>
        <taxon>Viridiplantae</taxon>
        <taxon>Chlorophyta</taxon>
        <taxon>core chlorophytes</taxon>
        <taxon>Trebouxiophyceae</taxon>
        <taxon>Trebouxiales</taxon>
        <taxon>Trebouxiaceae</taxon>
        <taxon>Symbiochloris</taxon>
    </lineage>
</organism>